<comment type="caution">
    <text evidence="1">The sequence shown here is derived from an EMBL/GenBank/DDBJ whole genome shotgun (WGS) entry which is preliminary data.</text>
</comment>
<name>A0A699IPH3_TANCI</name>
<dbReference type="AlphaFoldDB" id="A0A699IPH3"/>
<accession>A0A699IPH3</accession>
<dbReference type="EMBL" id="BKCJ010325470">
    <property type="protein sequence ID" value="GEZ80152.1"/>
    <property type="molecule type" value="Genomic_DNA"/>
</dbReference>
<organism evidence="1">
    <name type="scientific">Tanacetum cinerariifolium</name>
    <name type="common">Dalmatian daisy</name>
    <name type="synonym">Chrysanthemum cinerariifolium</name>
    <dbReference type="NCBI Taxonomy" id="118510"/>
    <lineage>
        <taxon>Eukaryota</taxon>
        <taxon>Viridiplantae</taxon>
        <taxon>Streptophyta</taxon>
        <taxon>Embryophyta</taxon>
        <taxon>Tracheophyta</taxon>
        <taxon>Spermatophyta</taxon>
        <taxon>Magnoliopsida</taxon>
        <taxon>eudicotyledons</taxon>
        <taxon>Gunneridae</taxon>
        <taxon>Pentapetalae</taxon>
        <taxon>asterids</taxon>
        <taxon>campanulids</taxon>
        <taxon>Asterales</taxon>
        <taxon>Asteraceae</taxon>
        <taxon>Asteroideae</taxon>
        <taxon>Anthemideae</taxon>
        <taxon>Anthemidinae</taxon>
        <taxon>Tanacetum</taxon>
    </lineage>
</organism>
<sequence>AMQAGAENLAGVVDLTFGP</sequence>
<proteinExistence type="predicted"/>
<reference evidence="1" key="1">
    <citation type="journal article" date="2019" name="Sci. Rep.">
        <title>Draft genome of Tanacetum cinerariifolium, the natural source of mosquito coil.</title>
        <authorList>
            <person name="Yamashiro T."/>
            <person name="Shiraishi A."/>
            <person name="Satake H."/>
            <person name="Nakayama K."/>
        </authorList>
    </citation>
    <scope>NUCLEOTIDE SEQUENCE</scope>
</reference>
<feature type="non-terminal residue" evidence="1">
    <location>
        <position position="1"/>
    </location>
</feature>
<gene>
    <name evidence="1" type="ORF">Tci_552125</name>
</gene>
<protein>
    <submittedName>
        <fullName evidence="1">Uncharacterized protein</fullName>
    </submittedName>
</protein>
<evidence type="ECO:0000313" key="1">
    <source>
        <dbReference type="EMBL" id="GEZ80152.1"/>
    </source>
</evidence>